<evidence type="ECO:0000313" key="2">
    <source>
        <dbReference type="EMBL" id="QSS54906.1"/>
    </source>
</evidence>
<keyword evidence="1" id="KW-1133">Transmembrane helix</keyword>
<keyword evidence="1" id="KW-0812">Transmembrane</keyword>
<accession>A0A8A1LLT9</accession>
<dbReference type="VEuPathDB" id="FungiDB:I7I53_02612"/>
<proteinExistence type="predicted"/>
<evidence type="ECO:0000256" key="1">
    <source>
        <dbReference type="SAM" id="Phobius"/>
    </source>
</evidence>
<reference evidence="2" key="1">
    <citation type="submission" date="2021-01" db="EMBL/GenBank/DDBJ databases">
        <title>Chromosome-level genome assembly of a human fungal pathogen reveals clustering of transcriptionally co-regulated genes.</title>
        <authorList>
            <person name="Voorhies M."/>
            <person name="Cohen S."/>
            <person name="Shea T.P."/>
            <person name="Petrus S."/>
            <person name="Munoz J.F."/>
            <person name="Poplawski S."/>
            <person name="Goldman W.E."/>
            <person name="Michael T."/>
            <person name="Cuomo C.A."/>
            <person name="Sil A."/>
            <person name="Beyhan S."/>
        </authorList>
    </citation>
    <scope>NUCLEOTIDE SEQUENCE</scope>
    <source>
        <strain evidence="2">H88</strain>
    </source>
</reference>
<name>A0A8A1LLT9_AJEC8</name>
<keyword evidence="1" id="KW-0472">Membrane</keyword>
<organism evidence="2 3">
    <name type="scientific">Ajellomyces capsulatus (strain H88)</name>
    <name type="common">Darling's disease fungus</name>
    <name type="synonym">Histoplasma capsulatum</name>
    <dbReference type="NCBI Taxonomy" id="544711"/>
    <lineage>
        <taxon>Eukaryota</taxon>
        <taxon>Fungi</taxon>
        <taxon>Dikarya</taxon>
        <taxon>Ascomycota</taxon>
        <taxon>Pezizomycotina</taxon>
        <taxon>Eurotiomycetes</taxon>
        <taxon>Eurotiomycetidae</taxon>
        <taxon>Onygenales</taxon>
        <taxon>Ajellomycetaceae</taxon>
        <taxon>Histoplasma</taxon>
    </lineage>
</organism>
<dbReference type="Proteomes" id="UP000663419">
    <property type="component" value="Chromosome 4"/>
</dbReference>
<dbReference type="AlphaFoldDB" id="A0A8A1LLT9"/>
<evidence type="ECO:0000313" key="3">
    <source>
        <dbReference type="Proteomes" id="UP000663419"/>
    </source>
</evidence>
<dbReference type="EMBL" id="CP069105">
    <property type="protein sequence ID" value="QSS54906.1"/>
    <property type="molecule type" value="Genomic_DNA"/>
</dbReference>
<sequence length="133" mass="15083">MVEKQINIFVFSPETNDHLPTPVPFQVPPSFPFLAHPLPAPHFKKVRSAHIVSCADHGVFRSHRSVDQWSVVSWGVCKITFGCTVQYICRMLACLLVFPWLPPHIPVCSPSLFIFILLFHLFLAASRTMSLIE</sequence>
<protein>
    <submittedName>
        <fullName evidence="2">Uncharacterized protein</fullName>
    </submittedName>
</protein>
<feature type="transmembrane region" description="Helical" evidence="1">
    <location>
        <begin position="104"/>
        <end position="125"/>
    </location>
</feature>
<gene>
    <name evidence="2" type="ORF">I7I53_02612</name>
</gene>